<name>A0ABU9L460_9FLAO</name>
<accession>A0ABU9L460</accession>
<dbReference type="EMBL" id="JBCDNA010000003">
    <property type="protein sequence ID" value="MEL4457179.1"/>
    <property type="molecule type" value="Genomic_DNA"/>
</dbReference>
<sequence>MSSTVFIISPTESILTKRGKRHPNLASFLVKKGVKIEYYTSTINHAEKKKICEEEINNALKKSDYPITFFDAGLYKTNITVKRVFWNIRFANKVFWKLVRESKKGDIIVFPSRPSELLLVGFILKKIKRIKLFLDVEDPWPDGFLINNKIIKFLFFSYCNILNYISISSFDDGVHVSPSFLDWLKRYNHKFDSTFTPLGITPDEDKPEFIKNYLEEPKIIKFFYGGTLSLAFDILPILKAFSNNKQRFELILAGDDGSGNRYKAVHSFLIKNDIKHDSLGILSKKDLINNLGKCDIAIVPMVVGGLPKKFFDAIGCHKPILSLGSGGTSIEVKEKQMGWTSSFDSNEIIQILDEINKESLNNKINNIRINRDYYFEQNSINIITNKLKIMMNN</sequence>
<proteinExistence type="predicted"/>
<evidence type="ECO:0000313" key="2">
    <source>
        <dbReference type="Proteomes" id="UP001474120"/>
    </source>
</evidence>
<comment type="caution">
    <text evidence="1">The sequence shown here is derived from an EMBL/GenBank/DDBJ whole genome shotgun (WGS) entry which is preliminary data.</text>
</comment>
<dbReference type="Gene3D" id="3.40.50.2000">
    <property type="entry name" value="Glycogen Phosphorylase B"/>
    <property type="match status" value="2"/>
</dbReference>
<keyword evidence="2" id="KW-1185">Reference proteome</keyword>
<dbReference type="RefSeq" id="WP_342161339.1">
    <property type="nucleotide sequence ID" value="NZ_JBCDNA010000003.1"/>
</dbReference>
<evidence type="ECO:0008006" key="3">
    <source>
        <dbReference type="Google" id="ProtNLM"/>
    </source>
</evidence>
<evidence type="ECO:0000313" key="1">
    <source>
        <dbReference type="EMBL" id="MEL4457179.1"/>
    </source>
</evidence>
<gene>
    <name evidence="1" type="ORF">AABB81_14825</name>
</gene>
<reference evidence="1 2" key="1">
    <citation type="submission" date="2024-04" db="EMBL/GenBank/DDBJ databases">
        <title>whole genome sequencing of Lutimonas vermicola strain IMCC1616.</title>
        <authorList>
            <person name="Bae S.S."/>
        </authorList>
    </citation>
    <scope>NUCLEOTIDE SEQUENCE [LARGE SCALE GENOMIC DNA]</scope>
    <source>
        <strain evidence="1 2">IMCC1616</strain>
    </source>
</reference>
<organism evidence="1 2">
    <name type="scientific">Lutimonas vermicola</name>
    <dbReference type="NCBI Taxonomy" id="414288"/>
    <lineage>
        <taxon>Bacteria</taxon>
        <taxon>Pseudomonadati</taxon>
        <taxon>Bacteroidota</taxon>
        <taxon>Flavobacteriia</taxon>
        <taxon>Flavobacteriales</taxon>
        <taxon>Flavobacteriaceae</taxon>
        <taxon>Lutimonas</taxon>
    </lineage>
</organism>
<dbReference type="SUPFAM" id="SSF53756">
    <property type="entry name" value="UDP-Glycosyltransferase/glycogen phosphorylase"/>
    <property type="match status" value="1"/>
</dbReference>
<dbReference type="Proteomes" id="UP001474120">
    <property type="component" value="Unassembled WGS sequence"/>
</dbReference>
<protein>
    <recommendedName>
        <fullName evidence="3">Glycosyl transferase family 1 domain-containing protein</fullName>
    </recommendedName>
</protein>